<keyword evidence="1" id="KW-1133">Transmembrane helix</keyword>
<proteinExistence type="predicted"/>
<dbReference type="Proteomes" id="UP000009192">
    <property type="component" value="Unassembled WGS sequence"/>
</dbReference>
<gene>
    <name evidence="2" type="primary">Dmoj\GI26507</name>
    <name evidence="2" type="ORF">Dmoj_GI26507</name>
</gene>
<reference evidence="2 3" key="1">
    <citation type="journal article" date="2007" name="Nature">
        <title>Evolution of genes and genomes on the Drosophila phylogeny.</title>
        <authorList>
            <consortium name="Drosophila 12 Genomes Consortium"/>
            <person name="Clark A.G."/>
            <person name="Eisen M.B."/>
            <person name="Smith D.R."/>
            <person name="Bergman C.M."/>
            <person name="Oliver B."/>
            <person name="Markow T.A."/>
            <person name="Kaufman T.C."/>
            <person name="Kellis M."/>
            <person name="Gelbart W."/>
            <person name="Iyer V.N."/>
            <person name="Pollard D.A."/>
            <person name="Sackton T.B."/>
            <person name="Larracuente A.M."/>
            <person name="Singh N.D."/>
            <person name="Abad J.P."/>
            <person name="Abt D.N."/>
            <person name="Adryan B."/>
            <person name="Aguade M."/>
            <person name="Akashi H."/>
            <person name="Anderson W.W."/>
            <person name="Aquadro C.F."/>
            <person name="Ardell D.H."/>
            <person name="Arguello R."/>
            <person name="Artieri C.G."/>
            <person name="Barbash D.A."/>
            <person name="Barker D."/>
            <person name="Barsanti P."/>
            <person name="Batterham P."/>
            <person name="Batzoglou S."/>
            <person name="Begun D."/>
            <person name="Bhutkar A."/>
            <person name="Blanco E."/>
            <person name="Bosak S.A."/>
            <person name="Bradley R.K."/>
            <person name="Brand A.D."/>
            <person name="Brent M.R."/>
            <person name="Brooks A.N."/>
            <person name="Brown R.H."/>
            <person name="Butlin R.K."/>
            <person name="Caggese C."/>
            <person name="Calvi B.R."/>
            <person name="Bernardo de Carvalho A."/>
            <person name="Caspi A."/>
            <person name="Castrezana S."/>
            <person name="Celniker S.E."/>
            <person name="Chang J.L."/>
            <person name="Chapple C."/>
            <person name="Chatterji S."/>
            <person name="Chinwalla A."/>
            <person name="Civetta A."/>
            <person name="Clifton S.W."/>
            <person name="Comeron J.M."/>
            <person name="Costello J.C."/>
            <person name="Coyne J.A."/>
            <person name="Daub J."/>
            <person name="David R.G."/>
            <person name="Delcher A.L."/>
            <person name="Delehaunty K."/>
            <person name="Do C.B."/>
            <person name="Ebling H."/>
            <person name="Edwards K."/>
            <person name="Eickbush T."/>
            <person name="Evans J.D."/>
            <person name="Filipski A."/>
            <person name="Findeiss S."/>
            <person name="Freyhult E."/>
            <person name="Fulton L."/>
            <person name="Fulton R."/>
            <person name="Garcia A.C."/>
            <person name="Gardiner A."/>
            <person name="Garfield D.A."/>
            <person name="Garvin B.E."/>
            <person name="Gibson G."/>
            <person name="Gilbert D."/>
            <person name="Gnerre S."/>
            <person name="Godfrey J."/>
            <person name="Good R."/>
            <person name="Gotea V."/>
            <person name="Gravely B."/>
            <person name="Greenberg A.J."/>
            <person name="Griffiths-Jones S."/>
            <person name="Gross S."/>
            <person name="Guigo R."/>
            <person name="Gustafson E.A."/>
            <person name="Haerty W."/>
            <person name="Hahn M.W."/>
            <person name="Halligan D.L."/>
            <person name="Halpern A.L."/>
            <person name="Halter G.M."/>
            <person name="Han M.V."/>
            <person name="Heger A."/>
            <person name="Hillier L."/>
            <person name="Hinrichs A.S."/>
            <person name="Holmes I."/>
            <person name="Hoskins R.A."/>
            <person name="Hubisz M.J."/>
            <person name="Hultmark D."/>
            <person name="Huntley M.A."/>
            <person name="Jaffe D.B."/>
            <person name="Jagadeeshan S."/>
            <person name="Jeck W.R."/>
            <person name="Johnson J."/>
            <person name="Jones C.D."/>
            <person name="Jordan W.C."/>
            <person name="Karpen G.H."/>
            <person name="Kataoka E."/>
            <person name="Keightley P.D."/>
            <person name="Kheradpour P."/>
            <person name="Kirkness E.F."/>
            <person name="Koerich L.B."/>
            <person name="Kristiansen K."/>
            <person name="Kudrna D."/>
            <person name="Kulathinal R.J."/>
            <person name="Kumar S."/>
            <person name="Kwok R."/>
            <person name="Lander E."/>
            <person name="Langley C.H."/>
            <person name="Lapoint R."/>
            <person name="Lazzaro B.P."/>
            <person name="Lee S.J."/>
            <person name="Levesque L."/>
            <person name="Li R."/>
            <person name="Lin C.F."/>
            <person name="Lin M.F."/>
            <person name="Lindblad-Toh K."/>
            <person name="Llopart A."/>
            <person name="Long M."/>
            <person name="Low L."/>
            <person name="Lozovsky E."/>
            <person name="Lu J."/>
            <person name="Luo M."/>
            <person name="Machado C.A."/>
            <person name="Makalowski W."/>
            <person name="Marzo M."/>
            <person name="Matsuda M."/>
            <person name="Matzkin L."/>
            <person name="McAllister B."/>
            <person name="McBride C.S."/>
            <person name="McKernan B."/>
            <person name="McKernan K."/>
            <person name="Mendez-Lago M."/>
            <person name="Minx P."/>
            <person name="Mollenhauer M.U."/>
            <person name="Montooth K."/>
            <person name="Mount S.M."/>
            <person name="Mu X."/>
            <person name="Myers E."/>
            <person name="Negre B."/>
            <person name="Newfeld S."/>
            <person name="Nielsen R."/>
            <person name="Noor M.A."/>
            <person name="O'Grady P."/>
            <person name="Pachter L."/>
            <person name="Papaceit M."/>
            <person name="Parisi M.J."/>
            <person name="Parisi M."/>
            <person name="Parts L."/>
            <person name="Pedersen J.S."/>
            <person name="Pesole G."/>
            <person name="Phillippy A.M."/>
            <person name="Ponting C.P."/>
            <person name="Pop M."/>
            <person name="Porcelli D."/>
            <person name="Powell J.R."/>
            <person name="Prohaska S."/>
            <person name="Pruitt K."/>
            <person name="Puig M."/>
            <person name="Quesneville H."/>
            <person name="Ram K.R."/>
            <person name="Rand D."/>
            <person name="Rasmussen M.D."/>
            <person name="Reed L.K."/>
            <person name="Reenan R."/>
            <person name="Reily A."/>
            <person name="Remington K.A."/>
            <person name="Rieger T.T."/>
            <person name="Ritchie M.G."/>
            <person name="Robin C."/>
            <person name="Rogers Y.H."/>
            <person name="Rohde C."/>
            <person name="Rozas J."/>
            <person name="Rubenfield M.J."/>
            <person name="Ruiz A."/>
            <person name="Russo S."/>
            <person name="Salzberg S.L."/>
            <person name="Sanchez-Gracia A."/>
            <person name="Saranga D.J."/>
            <person name="Sato H."/>
            <person name="Schaeffer S.W."/>
            <person name="Schatz M.C."/>
            <person name="Schlenke T."/>
            <person name="Schwartz R."/>
            <person name="Segarra C."/>
            <person name="Singh R.S."/>
            <person name="Sirot L."/>
            <person name="Sirota M."/>
            <person name="Sisneros N.B."/>
            <person name="Smith C.D."/>
            <person name="Smith T.F."/>
            <person name="Spieth J."/>
            <person name="Stage D.E."/>
            <person name="Stark A."/>
            <person name="Stephan W."/>
            <person name="Strausberg R.L."/>
            <person name="Strempel S."/>
            <person name="Sturgill D."/>
            <person name="Sutton G."/>
            <person name="Sutton G.G."/>
            <person name="Tao W."/>
            <person name="Teichmann S."/>
            <person name="Tobari Y.N."/>
            <person name="Tomimura Y."/>
            <person name="Tsolas J.M."/>
            <person name="Valente V.L."/>
            <person name="Venter E."/>
            <person name="Venter J.C."/>
            <person name="Vicario S."/>
            <person name="Vieira F.G."/>
            <person name="Vilella A.J."/>
            <person name="Villasante A."/>
            <person name="Walenz B."/>
            <person name="Wang J."/>
            <person name="Wasserman M."/>
            <person name="Watts T."/>
            <person name="Wilson D."/>
            <person name="Wilson R.K."/>
            <person name="Wing R.A."/>
            <person name="Wolfner M.F."/>
            <person name="Wong A."/>
            <person name="Wong G.K."/>
            <person name="Wu C.I."/>
            <person name="Wu G."/>
            <person name="Yamamoto D."/>
            <person name="Yang H.P."/>
            <person name="Yang S.P."/>
            <person name="Yorke J.A."/>
            <person name="Yoshida K."/>
            <person name="Zdobnov E."/>
            <person name="Zhang P."/>
            <person name="Zhang Y."/>
            <person name="Zimin A.V."/>
            <person name="Baldwin J."/>
            <person name="Abdouelleil A."/>
            <person name="Abdulkadir J."/>
            <person name="Abebe A."/>
            <person name="Abera B."/>
            <person name="Abreu J."/>
            <person name="Acer S.C."/>
            <person name="Aftuck L."/>
            <person name="Alexander A."/>
            <person name="An P."/>
            <person name="Anderson E."/>
            <person name="Anderson S."/>
            <person name="Arachi H."/>
            <person name="Azer M."/>
            <person name="Bachantsang P."/>
            <person name="Barry A."/>
            <person name="Bayul T."/>
            <person name="Berlin A."/>
            <person name="Bessette D."/>
            <person name="Bloom T."/>
            <person name="Blye J."/>
            <person name="Boguslavskiy L."/>
            <person name="Bonnet C."/>
            <person name="Boukhgalter B."/>
            <person name="Bourzgui I."/>
            <person name="Brown A."/>
            <person name="Cahill P."/>
            <person name="Channer S."/>
            <person name="Cheshatsang Y."/>
            <person name="Chuda L."/>
            <person name="Citroen M."/>
            <person name="Collymore A."/>
            <person name="Cooke P."/>
            <person name="Costello M."/>
            <person name="D'Aco K."/>
            <person name="Daza R."/>
            <person name="De Haan G."/>
            <person name="DeGray S."/>
            <person name="DeMaso C."/>
            <person name="Dhargay N."/>
            <person name="Dooley K."/>
            <person name="Dooley E."/>
            <person name="Doricent M."/>
            <person name="Dorje P."/>
            <person name="Dorjee K."/>
            <person name="Dupes A."/>
            <person name="Elong R."/>
            <person name="Falk J."/>
            <person name="Farina A."/>
            <person name="Faro S."/>
            <person name="Ferguson D."/>
            <person name="Fisher S."/>
            <person name="Foley C.D."/>
            <person name="Franke A."/>
            <person name="Friedrich D."/>
            <person name="Gadbois L."/>
            <person name="Gearin G."/>
            <person name="Gearin C.R."/>
            <person name="Giannoukos G."/>
            <person name="Goode T."/>
            <person name="Graham J."/>
            <person name="Grandbois E."/>
            <person name="Grewal S."/>
            <person name="Gyaltsen K."/>
            <person name="Hafez N."/>
            <person name="Hagos B."/>
            <person name="Hall J."/>
            <person name="Henson C."/>
            <person name="Hollinger A."/>
            <person name="Honan T."/>
            <person name="Huard M.D."/>
            <person name="Hughes L."/>
            <person name="Hurhula B."/>
            <person name="Husby M.E."/>
            <person name="Kamat A."/>
            <person name="Kanga B."/>
            <person name="Kashin S."/>
            <person name="Khazanovich D."/>
            <person name="Kisner P."/>
            <person name="Lance K."/>
            <person name="Lara M."/>
            <person name="Lee W."/>
            <person name="Lennon N."/>
            <person name="Letendre F."/>
            <person name="LeVine R."/>
            <person name="Lipovsky A."/>
            <person name="Liu X."/>
            <person name="Liu J."/>
            <person name="Liu S."/>
            <person name="Lokyitsang T."/>
            <person name="Lokyitsang Y."/>
            <person name="Lubonja R."/>
            <person name="Lui A."/>
            <person name="MacDonald P."/>
            <person name="Magnisalis V."/>
            <person name="Maru K."/>
            <person name="Matthews C."/>
            <person name="McCusker W."/>
            <person name="McDonough S."/>
            <person name="Mehta T."/>
            <person name="Meldrim J."/>
            <person name="Meneus L."/>
            <person name="Mihai O."/>
            <person name="Mihalev A."/>
            <person name="Mihova T."/>
            <person name="Mittelman R."/>
            <person name="Mlenga V."/>
            <person name="Montmayeur A."/>
            <person name="Mulrain L."/>
            <person name="Navidi A."/>
            <person name="Naylor J."/>
            <person name="Negash T."/>
            <person name="Nguyen T."/>
            <person name="Nguyen N."/>
            <person name="Nicol R."/>
            <person name="Norbu C."/>
            <person name="Norbu N."/>
            <person name="Novod N."/>
            <person name="O'Neill B."/>
            <person name="Osman S."/>
            <person name="Markiewicz E."/>
            <person name="Oyono O.L."/>
            <person name="Patti C."/>
            <person name="Phunkhang P."/>
            <person name="Pierre F."/>
            <person name="Priest M."/>
            <person name="Raghuraman S."/>
            <person name="Rege F."/>
            <person name="Reyes R."/>
            <person name="Rise C."/>
            <person name="Rogov P."/>
            <person name="Ross K."/>
            <person name="Ryan E."/>
            <person name="Settipalli S."/>
            <person name="Shea T."/>
            <person name="Sherpa N."/>
            <person name="Shi L."/>
            <person name="Shih D."/>
            <person name="Sparrow T."/>
            <person name="Spaulding J."/>
            <person name="Stalker J."/>
            <person name="Stange-Thomann N."/>
            <person name="Stavropoulos S."/>
            <person name="Stone C."/>
            <person name="Strader C."/>
            <person name="Tesfaye S."/>
            <person name="Thomson T."/>
            <person name="Thoulutsang Y."/>
            <person name="Thoulutsang D."/>
            <person name="Topham K."/>
            <person name="Topping I."/>
            <person name="Tsamla T."/>
            <person name="Vassiliev H."/>
            <person name="Vo A."/>
            <person name="Wangchuk T."/>
            <person name="Wangdi T."/>
            <person name="Weiand M."/>
            <person name="Wilkinson J."/>
            <person name="Wilson A."/>
            <person name="Yadav S."/>
            <person name="Young G."/>
            <person name="Yu Q."/>
            <person name="Zembek L."/>
            <person name="Zhong D."/>
            <person name="Zimmer A."/>
            <person name="Zwirko Z."/>
            <person name="Jaffe D.B."/>
            <person name="Alvarez P."/>
            <person name="Brockman W."/>
            <person name="Butler J."/>
            <person name="Chin C."/>
            <person name="Gnerre S."/>
            <person name="Grabherr M."/>
            <person name="Kleber M."/>
            <person name="Mauceli E."/>
            <person name="MacCallum I."/>
        </authorList>
    </citation>
    <scope>NUCLEOTIDE SEQUENCE [LARGE SCALE GENOMIC DNA]</scope>
    <source>
        <strain evidence="3">Tucson 15081-1352.22</strain>
    </source>
</reference>
<sequence>MYVKKLYNSQALALLCVSEIGDVLSLSTLAQNLDLMRHSRIVVLLHSPDSNLGEFLRIISEQATSKQFVNLVVLHSSSSESRDSSTLYRMHPYPSPTFTRVTNFSDERIFLNFWTDFQRKPAVILHELRTPASFISVDRRTVIETLIIYATNWIYQRRANISYSRFVLNLRAFAGILGLPMPRRRYRTSISLQQIIMLMCFCGLIFTAFFNANLSTLLTKHPYNKEIRNFDELRDSGLEVLLDENFKIGLEPKFSGSFKLRIGQVLGFHGYAKIDGDDATISRSQIFGKQ</sequence>
<protein>
    <submittedName>
        <fullName evidence="2">Uncharacterized protein</fullName>
    </submittedName>
</protein>
<organism evidence="2 3">
    <name type="scientific">Drosophila mojavensis</name>
    <name type="common">Fruit fly</name>
    <dbReference type="NCBI Taxonomy" id="7230"/>
    <lineage>
        <taxon>Eukaryota</taxon>
        <taxon>Metazoa</taxon>
        <taxon>Ecdysozoa</taxon>
        <taxon>Arthropoda</taxon>
        <taxon>Hexapoda</taxon>
        <taxon>Insecta</taxon>
        <taxon>Pterygota</taxon>
        <taxon>Neoptera</taxon>
        <taxon>Endopterygota</taxon>
        <taxon>Diptera</taxon>
        <taxon>Brachycera</taxon>
        <taxon>Muscomorpha</taxon>
        <taxon>Ephydroidea</taxon>
        <taxon>Drosophilidae</taxon>
        <taxon>Drosophila</taxon>
    </lineage>
</organism>
<dbReference type="EMBL" id="CH933806">
    <property type="protein sequence ID" value="KRG02051.1"/>
    <property type="molecule type" value="Genomic_DNA"/>
</dbReference>
<keyword evidence="3" id="KW-1185">Reference proteome</keyword>
<evidence type="ECO:0000313" key="3">
    <source>
        <dbReference type="Proteomes" id="UP000009192"/>
    </source>
</evidence>
<keyword evidence="1" id="KW-0812">Transmembrane</keyword>
<dbReference type="AlphaFoldDB" id="A0A0Q9XEJ2"/>
<name>A0A0Q9XEJ2_DROMO</name>
<dbReference type="KEGG" id="dmo:Dmoj_GI26507"/>
<feature type="transmembrane region" description="Helical" evidence="1">
    <location>
        <begin position="166"/>
        <end position="183"/>
    </location>
</feature>
<dbReference type="InParanoid" id="A0A0Q9XEJ2"/>
<evidence type="ECO:0000256" key="1">
    <source>
        <dbReference type="SAM" id="Phobius"/>
    </source>
</evidence>
<keyword evidence="1" id="KW-0472">Membrane</keyword>
<dbReference type="OrthoDB" id="7841600at2759"/>
<accession>A0A0Q9XEJ2</accession>
<evidence type="ECO:0000313" key="2">
    <source>
        <dbReference type="EMBL" id="KRG02051.1"/>
    </source>
</evidence>
<feature type="transmembrane region" description="Helical" evidence="1">
    <location>
        <begin position="195"/>
        <end position="218"/>
    </location>
</feature>